<dbReference type="AlphaFoldDB" id="A0AAD4I7P1"/>
<evidence type="ECO:0000256" key="5">
    <source>
        <dbReference type="SAM" id="Phobius"/>
    </source>
</evidence>
<evidence type="ECO:0000256" key="3">
    <source>
        <dbReference type="ARBA" id="ARBA00035112"/>
    </source>
</evidence>
<evidence type="ECO:0000313" key="7">
    <source>
        <dbReference type="Proteomes" id="UP001199106"/>
    </source>
</evidence>
<evidence type="ECO:0000256" key="4">
    <source>
        <dbReference type="SAM" id="MobiDB-lite"/>
    </source>
</evidence>
<feature type="compositionally biased region" description="Basic and acidic residues" evidence="4">
    <location>
        <begin position="202"/>
        <end position="212"/>
    </location>
</feature>
<dbReference type="GO" id="GO:0016491">
    <property type="term" value="F:oxidoreductase activity"/>
    <property type="evidence" value="ECO:0007669"/>
    <property type="project" value="UniProtKB-KW"/>
</dbReference>
<name>A0AAD4I7P1_9PLEO</name>
<evidence type="ECO:0000256" key="2">
    <source>
        <dbReference type="ARBA" id="ARBA00023002"/>
    </source>
</evidence>
<reference evidence="6" key="1">
    <citation type="submission" date="2021-07" db="EMBL/GenBank/DDBJ databases">
        <title>Genome Resource of American Ginseng Black Spot Pathogen Alternaria panax.</title>
        <authorList>
            <person name="Qiu C."/>
            <person name="Wang W."/>
            <person name="Liu Z."/>
        </authorList>
    </citation>
    <scope>NUCLEOTIDE SEQUENCE</scope>
    <source>
        <strain evidence="6">BNCC115425</strain>
    </source>
</reference>
<feature type="region of interest" description="Disordered" evidence="4">
    <location>
        <begin position="180"/>
        <end position="221"/>
    </location>
</feature>
<feature type="transmembrane region" description="Helical" evidence="5">
    <location>
        <begin position="60"/>
        <end position="80"/>
    </location>
</feature>
<comment type="similarity">
    <text evidence="3">Belongs to the ustYa family.</text>
</comment>
<evidence type="ECO:0000313" key="6">
    <source>
        <dbReference type="EMBL" id="KAG9185804.1"/>
    </source>
</evidence>
<protein>
    <submittedName>
        <fullName evidence="6">Uncharacterized protein</fullName>
    </submittedName>
</protein>
<keyword evidence="2" id="KW-0560">Oxidoreductase</keyword>
<organism evidence="6 7">
    <name type="scientific">Alternaria panax</name>
    <dbReference type="NCBI Taxonomy" id="48097"/>
    <lineage>
        <taxon>Eukaryota</taxon>
        <taxon>Fungi</taxon>
        <taxon>Dikarya</taxon>
        <taxon>Ascomycota</taxon>
        <taxon>Pezizomycotina</taxon>
        <taxon>Dothideomycetes</taxon>
        <taxon>Pleosporomycetidae</taxon>
        <taxon>Pleosporales</taxon>
        <taxon>Pleosporineae</taxon>
        <taxon>Pleosporaceae</taxon>
        <taxon>Alternaria</taxon>
        <taxon>Alternaria sect. Panax</taxon>
    </lineage>
</organism>
<accession>A0AAD4I7P1</accession>
<gene>
    <name evidence="6" type="ORF">G6011_07135</name>
</gene>
<keyword evidence="5" id="KW-0812">Transmembrane</keyword>
<dbReference type="GO" id="GO:0043386">
    <property type="term" value="P:mycotoxin biosynthetic process"/>
    <property type="evidence" value="ECO:0007669"/>
    <property type="project" value="InterPro"/>
</dbReference>
<dbReference type="PANTHER" id="PTHR33365:SF11">
    <property type="entry name" value="TAT PATHWAY SIGNAL SEQUENCE"/>
    <property type="match status" value="1"/>
</dbReference>
<dbReference type="EMBL" id="JAANER010000010">
    <property type="protein sequence ID" value="KAG9185804.1"/>
    <property type="molecule type" value="Genomic_DNA"/>
</dbReference>
<dbReference type="InterPro" id="IPR021765">
    <property type="entry name" value="UstYa-like"/>
</dbReference>
<comment type="caution">
    <text evidence="6">The sequence shown here is derived from an EMBL/GenBank/DDBJ whole genome shotgun (WGS) entry which is preliminary data.</text>
</comment>
<proteinExistence type="inferred from homology"/>
<evidence type="ECO:0000256" key="1">
    <source>
        <dbReference type="ARBA" id="ARBA00004685"/>
    </source>
</evidence>
<keyword evidence="5" id="KW-0472">Membrane</keyword>
<comment type="pathway">
    <text evidence="1">Mycotoxin biosynthesis.</text>
</comment>
<feature type="compositionally biased region" description="Polar residues" evidence="4">
    <location>
        <begin position="1"/>
        <end position="20"/>
    </location>
</feature>
<dbReference type="Proteomes" id="UP001199106">
    <property type="component" value="Unassembled WGS sequence"/>
</dbReference>
<feature type="region of interest" description="Disordered" evidence="4">
    <location>
        <begin position="1"/>
        <end position="37"/>
    </location>
</feature>
<dbReference type="Pfam" id="PF11807">
    <property type="entry name" value="UstYa"/>
    <property type="match status" value="1"/>
</dbReference>
<dbReference type="PANTHER" id="PTHR33365">
    <property type="entry name" value="YALI0B05434P"/>
    <property type="match status" value="1"/>
</dbReference>
<sequence length="306" mass="34194">MPSLNPFAQKSTSYRRLSTSTEEEVDACISPSSSAQKEEHNADEDLVLAKRVRRPWRWSCMHVCGYFFVALLSLSIGLGLSQLLNVEYEVDGFITQWGSSHRNIGNVWWSVNASFAAEPSIETQKTWESIMPQGRGFIRHPKLAKDGEVKAVAVFHEIHCLHGLRTAFYKNAYQLAKLQHQQSQARSLPNTGSPHTDSGSPSEHHAEHDHGHTSPTAFKPNPFIESLLSAEEHHDPGHATHCFEYLRQALMCAADTNLEVTHHGVDEDGLEIIGTEAWDSARVCRNYDAVKEWAETWRAGDAGGIL</sequence>
<feature type="compositionally biased region" description="Polar residues" evidence="4">
    <location>
        <begin position="180"/>
        <end position="201"/>
    </location>
</feature>
<keyword evidence="7" id="KW-1185">Reference proteome</keyword>
<keyword evidence="5" id="KW-1133">Transmembrane helix</keyword>